<dbReference type="GO" id="GO:0008270">
    <property type="term" value="F:zinc ion binding"/>
    <property type="evidence" value="ECO:0007669"/>
    <property type="project" value="UniProtKB-KW"/>
</dbReference>
<reference evidence="3 4" key="1">
    <citation type="submission" date="2020-12" db="EMBL/GenBank/DDBJ databases">
        <title>Metabolic potential, ecology and presence of endohyphal bacteria is reflected in genomic diversity of Mucoromycotina.</title>
        <authorList>
            <person name="Muszewska A."/>
            <person name="Okrasinska A."/>
            <person name="Steczkiewicz K."/>
            <person name="Drgas O."/>
            <person name="Orlowska M."/>
            <person name="Perlinska-Lenart U."/>
            <person name="Aleksandrzak-Piekarczyk T."/>
            <person name="Szatraj K."/>
            <person name="Zielenkiewicz U."/>
            <person name="Pilsyk S."/>
            <person name="Malc E."/>
            <person name="Mieczkowski P."/>
            <person name="Kruszewska J.S."/>
            <person name="Biernat P."/>
            <person name="Pawlowska J."/>
        </authorList>
    </citation>
    <scope>NUCLEOTIDE SEQUENCE [LARGE SCALE GENOMIC DNA]</scope>
    <source>
        <strain evidence="3 4">CBS 142.35</strain>
    </source>
</reference>
<dbReference type="InterPro" id="IPR007527">
    <property type="entry name" value="Znf_SWIM"/>
</dbReference>
<evidence type="ECO:0000256" key="1">
    <source>
        <dbReference type="PROSITE-ProRule" id="PRU00325"/>
    </source>
</evidence>
<gene>
    <name evidence="3" type="ORF">INT45_001429</name>
</gene>
<dbReference type="Proteomes" id="UP000646827">
    <property type="component" value="Unassembled WGS sequence"/>
</dbReference>
<evidence type="ECO:0000313" key="3">
    <source>
        <dbReference type="EMBL" id="KAG2213579.1"/>
    </source>
</evidence>
<dbReference type="EMBL" id="JAEPRB010000681">
    <property type="protein sequence ID" value="KAG2213579.1"/>
    <property type="molecule type" value="Genomic_DNA"/>
</dbReference>
<organism evidence="3 4">
    <name type="scientific">Circinella minor</name>
    <dbReference type="NCBI Taxonomy" id="1195481"/>
    <lineage>
        <taxon>Eukaryota</taxon>
        <taxon>Fungi</taxon>
        <taxon>Fungi incertae sedis</taxon>
        <taxon>Mucoromycota</taxon>
        <taxon>Mucoromycotina</taxon>
        <taxon>Mucoromycetes</taxon>
        <taxon>Mucorales</taxon>
        <taxon>Lichtheimiaceae</taxon>
        <taxon>Circinella</taxon>
    </lineage>
</organism>
<comment type="caution">
    <text evidence="3">The sequence shown here is derived from an EMBL/GenBank/DDBJ whole genome shotgun (WGS) entry which is preliminary data.</text>
</comment>
<keyword evidence="1" id="KW-0479">Metal-binding</keyword>
<dbReference type="PANTHER" id="PTHR33977:SF1">
    <property type="entry name" value="ZINC ION BINDING PROTEIN"/>
    <property type="match status" value="1"/>
</dbReference>
<name>A0A8H7VGE8_9FUNG</name>
<sequence>MSNQQVETEVVDNPILFNATAQRVNTTLPVAEYPSFIKRQPQETGECWVYKTTNKKKPVKEAQESEQHQHKRQRKQTVLWTRYYRCHRATIREQENGDNSEDEEEELYDEEGIKKRPVQKKTKQAGCLAGLKVTCYMNDMDNVVISYLHEHDGHTPRSIEDVQFLPKSDMLNERILEELHKGYNVRSVREYLQREYESLPITNRDSYVSTIDVYNIFYKYRQERCAKDADDFASVKKWLHKFQGEGYHVWVDRNNSGDAPVELLSHEQFSFGFCTVWQKELLLGPAGKYISLDATHDVSQYSNGIMYTMVIRHPIVGRGVPVAYLITDDLSSTPLVGWFSSLSSLGLDPQRITIDRDFAEDNALTMVWPECTIQHCVWHVQRAWMTNVKTKVVASVGRTAAQAKTYIRGRLHDIMYENDMPTFYHTFHLFLDEIARAQPVFSTYFRRHWVDSLQGKGYTRWASCYQPNVFTNMQTNNYCESWHNQLKQVYLKRKRIHRLDVLLNVLSEDVAFDIMREVKRLSVNVGRMGVYEHQLRKEEIKINTIKKSLWSSMVYQLSGTEYTCCSFVAGCTNVYNITAVNNQLVKCSCLKFAKTLFPCKHMFLIEHQLKTATVRPSSEQQQAWIDHLTVQHERARILAPQPITASDKLEDAVHKLHRKTTDIKRLISKSVVSDGRVDSVDEILAKIQTITDEADNLKRSLRNILTLPSNSNFQRQTQI</sequence>
<evidence type="ECO:0000259" key="2">
    <source>
        <dbReference type="PROSITE" id="PS50966"/>
    </source>
</evidence>
<dbReference type="OrthoDB" id="2430203at2759"/>
<evidence type="ECO:0000313" key="4">
    <source>
        <dbReference type="Proteomes" id="UP000646827"/>
    </source>
</evidence>
<keyword evidence="1" id="KW-0863">Zinc-finger</keyword>
<dbReference type="AlphaFoldDB" id="A0A8H7VGE8"/>
<proteinExistence type="predicted"/>
<accession>A0A8H7VGE8</accession>
<dbReference type="PROSITE" id="PS50966">
    <property type="entry name" value="ZF_SWIM"/>
    <property type="match status" value="1"/>
</dbReference>
<keyword evidence="4" id="KW-1185">Reference proteome</keyword>
<feature type="domain" description="SWIM-type" evidence="2">
    <location>
        <begin position="575"/>
        <end position="610"/>
    </location>
</feature>
<keyword evidence="1" id="KW-0862">Zinc</keyword>
<dbReference type="PANTHER" id="PTHR33977">
    <property type="entry name" value="ZINC ION BINDING PROTEIN"/>
    <property type="match status" value="1"/>
</dbReference>
<protein>
    <recommendedName>
        <fullName evidence="2">SWIM-type domain-containing protein</fullName>
    </recommendedName>
</protein>